<protein>
    <submittedName>
        <fullName evidence="1">2588_t:CDS:1</fullName>
    </submittedName>
</protein>
<dbReference type="EMBL" id="CAJVPS010030272">
    <property type="protein sequence ID" value="CAG8730562.1"/>
    <property type="molecule type" value="Genomic_DNA"/>
</dbReference>
<evidence type="ECO:0000313" key="2">
    <source>
        <dbReference type="Proteomes" id="UP000789508"/>
    </source>
</evidence>
<keyword evidence="2" id="KW-1185">Reference proteome</keyword>
<dbReference type="Proteomes" id="UP000789508">
    <property type="component" value="Unassembled WGS sequence"/>
</dbReference>
<proteinExistence type="predicted"/>
<evidence type="ECO:0000313" key="1">
    <source>
        <dbReference type="EMBL" id="CAG8730562.1"/>
    </source>
</evidence>
<accession>A0A9N9IDN8</accession>
<comment type="caution">
    <text evidence="1">The sequence shown here is derived from an EMBL/GenBank/DDBJ whole genome shotgun (WGS) entry which is preliminary data.</text>
</comment>
<name>A0A9N9IDN8_9GLOM</name>
<gene>
    <name evidence="1" type="ORF">ALEPTO_LOCUS12610</name>
</gene>
<feature type="non-terminal residue" evidence="1">
    <location>
        <position position="1"/>
    </location>
</feature>
<sequence>VNEFWTEFSQKLSHNLCSVYLNCLRVTPSALYYFLSNRDNPIKMIEFGRHVYLCDQHLEVILDCYRLWQVSVTIYSRSFKRMEKFDSSLVKQLEEWARLVPSKGFRGYHPFYRY</sequence>
<organism evidence="1 2">
    <name type="scientific">Ambispora leptoticha</name>
    <dbReference type="NCBI Taxonomy" id="144679"/>
    <lineage>
        <taxon>Eukaryota</taxon>
        <taxon>Fungi</taxon>
        <taxon>Fungi incertae sedis</taxon>
        <taxon>Mucoromycota</taxon>
        <taxon>Glomeromycotina</taxon>
        <taxon>Glomeromycetes</taxon>
        <taxon>Archaeosporales</taxon>
        <taxon>Ambisporaceae</taxon>
        <taxon>Ambispora</taxon>
    </lineage>
</organism>
<dbReference type="AlphaFoldDB" id="A0A9N9IDN8"/>
<reference evidence="1" key="1">
    <citation type="submission" date="2021-06" db="EMBL/GenBank/DDBJ databases">
        <authorList>
            <person name="Kallberg Y."/>
            <person name="Tangrot J."/>
            <person name="Rosling A."/>
        </authorList>
    </citation>
    <scope>NUCLEOTIDE SEQUENCE</scope>
    <source>
        <strain evidence="1">FL130A</strain>
    </source>
</reference>